<feature type="transmembrane region" description="Helical" evidence="1">
    <location>
        <begin position="21"/>
        <end position="40"/>
    </location>
</feature>
<gene>
    <name evidence="3" type="ORF">IAC61_05720</name>
</gene>
<accession>A0A9D9DFT6</accession>
<feature type="transmembrane region" description="Helical" evidence="1">
    <location>
        <begin position="47"/>
        <end position="65"/>
    </location>
</feature>
<reference evidence="3" key="1">
    <citation type="submission" date="2020-10" db="EMBL/GenBank/DDBJ databases">
        <authorList>
            <person name="Gilroy R."/>
        </authorList>
    </citation>
    <scope>NUCLEOTIDE SEQUENCE</scope>
    <source>
        <strain evidence="3">17113</strain>
    </source>
</reference>
<feature type="transmembrane region" description="Helical" evidence="1">
    <location>
        <begin position="427"/>
        <end position="444"/>
    </location>
</feature>
<dbReference type="Pfam" id="PF00753">
    <property type="entry name" value="Lactamase_B"/>
    <property type="match status" value="1"/>
</dbReference>
<feature type="transmembrane region" description="Helical" evidence="1">
    <location>
        <begin position="402"/>
        <end position="420"/>
    </location>
</feature>
<evidence type="ECO:0000313" key="3">
    <source>
        <dbReference type="EMBL" id="MBO8426789.1"/>
    </source>
</evidence>
<feature type="transmembrane region" description="Helical" evidence="1">
    <location>
        <begin position="287"/>
        <end position="307"/>
    </location>
</feature>
<dbReference type="SUPFAM" id="SSF56281">
    <property type="entry name" value="Metallo-hydrolase/oxidoreductase"/>
    <property type="match status" value="1"/>
</dbReference>
<dbReference type="AlphaFoldDB" id="A0A9D9DFT6"/>
<reference evidence="3" key="2">
    <citation type="journal article" date="2021" name="PeerJ">
        <title>Extensive microbial diversity within the chicken gut microbiome revealed by metagenomics and culture.</title>
        <authorList>
            <person name="Gilroy R."/>
            <person name="Ravi A."/>
            <person name="Getino M."/>
            <person name="Pursley I."/>
            <person name="Horton D.L."/>
            <person name="Alikhan N.F."/>
            <person name="Baker D."/>
            <person name="Gharbi K."/>
            <person name="Hall N."/>
            <person name="Watson M."/>
            <person name="Adriaenssens E.M."/>
            <person name="Foster-Nyarko E."/>
            <person name="Jarju S."/>
            <person name="Secka A."/>
            <person name="Antonio M."/>
            <person name="Oren A."/>
            <person name="Chaudhuri R.R."/>
            <person name="La Ragione R."/>
            <person name="Hildebrand F."/>
            <person name="Pallen M.J."/>
        </authorList>
    </citation>
    <scope>NUCLEOTIDE SEQUENCE</scope>
    <source>
        <strain evidence="3">17113</strain>
    </source>
</reference>
<organism evidence="3 4">
    <name type="scientific">Candidatus Alloenteromonas pullistercoris</name>
    <dbReference type="NCBI Taxonomy" id="2840785"/>
    <lineage>
        <taxon>Bacteria</taxon>
        <taxon>Bacillati</taxon>
        <taxon>Bacillota</taxon>
        <taxon>Bacillota incertae sedis</taxon>
        <taxon>Candidatus Alloenteromonas</taxon>
    </lineage>
</organism>
<protein>
    <submittedName>
        <fullName evidence="3">MBL fold metallo-hydrolase</fullName>
    </submittedName>
</protein>
<dbReference type="Gene3D" id="3.60.15.10">
    <property type="entry name" value="Ribonuclease Z/Hydroxyacylglutathione hydrolase-like"/>
    <property type="match status" value="2"/>
</dbReference>
<evidence type="ECO:0000313" key="4">
    <source>
        <dbReference type="Proteomes" id="UP000823634"/>
    </source>
</evidence>
<feature type="transmembrane region" description="Helical" evidence="1">
    <location>
        <begin position="199"/>
        <end position="217"/>
    </location>
</feature>
<dbReference type="Proteomes" id="UP000823634">
    <property type="component" value="Unassembled WGS sequence"/>
</dbReference>
<dbReference type="InterPro" id="IPR001279">
    <property type="entry name" value="Metallo-B-lactamas"/>
</dbReference>
<dbReference type="InterPro" id="IPR036866">
    <property type="entry name" value="RibonucZ/Hydroxyglut_hydro"/>
</dbReference>
<evidence type="ECO:0000256" key="1">
    <source>
        <dbReference type="SAM" id="Phobius"/>
    </source>
</evidence>
<evidence type="ECO:0000259" key="2">
    <source>
        <dbReference type="SMART" id="SM00849"/>
    </source>
</evidence>
<dbReference type="PANTHER" id="PTHR30619:SF7">
    <property type="entry name" value="BETA-LACTAMASE DOMAIN PROTEIN"/>
    <property type="match status" value="1"/>
</dbReference>
<sequence length="667" mass="73063">MAFLYPLFGALLGLWAIRDEGWGFLVLLLPLGLFLLLSASKAKRRRLYLLGLALGLAFGGLSRFIPPLEGEFSGLALVIRRSDSYLLVLTWRGKAYLSLESTYQVGDLLRVEGSFSPLSLNSYESRFDFQRYLEGLGVKSRLYPEKLSAELLFPVRLIERQDWALSALSPSGAEALKAITFSRRGSNMALSGLAEELNLVYLLSASGFLYGGAVRLLSAPFRRISEKAFGIAELCLSLLFFPFSISKIGSYRVLANILLKRSKRFSSDFPSRLGASGLAILAFDPHFGYQSGFLLGYFLSFLFYFAFNVKGKGKRVFSRLFLILICLPASLSSSSGTLHLLSPLYAVLLSPLLSLIYLAGLFSFFFFPVPGLVNPLGEGLKGALTVFGSANPALPLPPLTPFSILLFYEMAFCLLFLIEFGERNRAMIIGISSVAIYLLSLLPIRGCLVSSVSFINVGQGDSILIEHRGKAALVDTGGSLSFDMAKEVLIPYLRKRRVYSLDALIITHGDFDHSGAADSLLSSFEVKQVIDSPSFFPYELGSLRIDNLNDYGIEGENESSLVLSFSLFKTSFLLMGDATSEIERRIVFDNPGLTCDVLKVGHHGSDTSSCREFLLAVRPKLAIISVAASNSYGHPSPDVLRRLEAIGAKVRMTSEEGSIVISRFGVG</sequence>
<dbReference type="PANTHER" id="PTHR30619">
    <property type="entry name" value="DNA INTERNALIZATION/COMPETENCE PROTEIN COMEC/REC2"/>
    <property type="match status" value="1"/>
</dbReference>
<comment type="caution">
    <text evidence="3">The sequence shown here is derived from an EMBL/GenBank/DDBJ whole genome shotgun (WGS) entry which is preliminary data.</text>
</comment>
<feature type="domain" description="Metallo-beta-lactamase" evidence="2">
    <location>
        <begin position="459"/>
        <end position="628"/>
    </location>
</feature>
<name>A0A9D9DFT6_9FIRM</name>
<dbReference type="EMBL" id="JADINA010000036">
    <property type="protein sequence ID" value="MBO8426789.1"/>
    <property type="molecule type" value="Genomic_DNA"/>
</dbReference>
<feature type="transmembrane region" description="Helical" evidence="1">
    <location>
        <begin position="344"/>
        <end position="367"/>
    </location>
</feature>
<keyword evidence="1" id="KW-1133">Transmembrane helix</keyword>
<dbReference type="InterPro" id="IPR052159">
    <property type="entry name" value="Competence_DNA_uptake"/>
</dbReference>
<dbReference type="CDD" id="cd07731">
    <property type="entry name" value="ComA-like_MBL-fold"/>
    <property type="match status" value="1"/>
</dbReference>
<keyword evidence="1" id="KW-0812">Transmembrane</keyword>
<feature type="transmembrane region" description="Helical" evidence="1">
    <location>
        <begin position="229"/>
        <end position="249"/>
    </location>
</feature>
<dbReference type="SMART" id="SM00849">
    <property type="entry name" value="Lactamase_B"/>
    <property type="match status" value="1"/>
</dbReference>
<proteinExistence type="predicted"/>
<keyword evidence="1" id="KW-0472">Membrane</keyword>
<dbReference type="InterPro" id="IPR035681">
    <property type="entry name" value="ComA-like_MBL"/>
</dbReference>